<reference evidence="4 5" key="1">
    <citation type="submission" date="2018-08" db="EMBL/GenBank/DDBJ databases">
        <title>Comamonas testosteroni strain SWCO2.</title>
        <authorList>
            <person name="Jiang N."/>
            <person name="Zhang X.Z."/>
        </authorList>
    </citation>
    <scope>NUCLEOTIDE SEQUENCE [LARGE SCALE GENOMIC DNA]</scope>
    <source>
        <strain evidence="4 5">SWCO2</strain>
    </source>
</reference>
<dbReference type="Pfam" id="PF00497">
    <property type="entry name" value="SBP_bac_3"/>
    <property type="match status" value="1"/>
</dbReference>
<feature type="signal peptide" evidence="2">
    <location>
        <begin position="1"/>
        <end position="25"/>
    </location>
</feature>
<organism evidence="4 5">
    <name type="scientific">Comamonas testosteroni</name>
    <name type="common">Pseudomonas testosteroni</name>
    <dbReference type="NCBI Taxonomy" id="285"/>
    <lineage>
        <taxon>Bacteria</taxon>
        <taxon>Pseudomonadati</taxon>
        <taxon>Pseudomonadota</taxon>
        <taxon>Betaproteobacteria</taxon>
        <taxon>Burkholderiales</taxon>
        <taxon>Comamonadaceae</taxon>
        <taxon>Comamonas</taxon>
    </lineage>
</organism>
<evidence type="ECO:0000259" key="3">
    <source>
        <dbReference type="SMART" id="SM00062"/>
    </source>
</evidence>
<dbReference type="SUPFAM" id="SSF53850">
    <property type="entry name" value="Periplasmic binding protein-like II"/>
    <property type="match status" value="1"/>
</dbReference>
<evidence type="ECO:0000256" key="2">
    <source>
        <dbReference type="SAM" id="SignalP"/>
    </source>
</evidence>
<evidence type="ECO:0000313" key="4">
    <source>
        <dbReference type="EMBL" id="RGE46851.1"/>
    </source>
</evidence>
<sequence>MASKFSILKSVAVAASLCMGTVAMAQETPMQRVERTKTLRVGVISGATPYFHKDLVTQKWGGFGPDFADSLAHKLGTKIELVETTWGNSVMDLQANKIDVMFGMGPTPARREMVDFSDMLFNNTLTAVCKKGFGPVKTWEQLNDPKVKIVVDVGSNQDQYATKMLPKATISRLDSSGAASMAVQTGRADCQILMVLLAQPLLAKRPDIGAMFVPEPVTTSPTHIGLPKSANKDFENAVNAWLKEARGKGEVQSVIVKNMEKLAGVKPESFPKQVKF</sequence>
<keyword evidence="1 2" id="KW-0732">Signal</keyword>
<dbReference type="OrthoDB" id="8994218at2"/>
<dbReference type="PANTHER" id="PTHR35936">
    <property type="entry name" value="MEMBRANE-BOUND LYTIC MUREIN TRANSGLYCOSYLASE F"/>
    <property type="match status" value="1"/>
</dbReference>
<accession>A0A373FRQ1</accession>
<comment type="caution">
    <text evidence="4">The sequence shown here is derived from an EMBL/GenBank/DDBJ whole genome shotgun (WGS) entry which is preliminary data.</text>
</comment>
<dbReference type="InterPro" id="IPR001638">
    <property type="entry name" value="Solute-binding_3/MltF_N"/>
</dbReference>
<feature type="domain" description="Solute-binding protein family 3/N-terminal" evidence="3">
    <location>
        <begin position="38"/>
        <end position="262"/>
    </location>
</feature>
<gene>
    <name evidence="4" type="ORF">DZC30_00050</name>
</gene>
<evidence type="ECO:0000256" key="1">
    <source>
        <dbReference type="ARBA" id="ARBA00022729"/>
    </source>
</evidence>
<name>A0A373FRQ1_COMTE</name>
<keyword evidence="5" id="KW-1185">Reference proteome</keyword>
<dbReference type="SMART" id="SM00062">
    <property type="entry name" value="PBPb"/>
    <property type="match status" value="1"/>
</dbReference>
<proteinExistence type="predicted"/>
<protein>
    <submittedName>
        <fullName evidence="4">ABC transporter substrate-binding protein</fullName>
    </submittedName>
</protein>
<dbReference type="EMBL" id="QURR01000001">
    <property type="protein sequence ID" value="RGE46851.1"/>
    <property type="molecule type" value="Genomic_DNA"/>
</dbReference>
<dbReference type="Gene3D" id="3.40.190.10">
    <property type="entry name" value="Periplasmic binding protein-like II"/>
    <property type="match status" value="2"/>
</dbReference>
<evidence type="ECO:0000313" key="5">
    <source>
        <dbReference type="Proteomes" id="UP000261948"/>
    </source>
</evidence>
<dbReference type="PANTHER" id="PTHR35936:SF17">
    <property type="entry name" value="ARGININE-BINDING EXTRACELLULAR PROTEIN ARTP"/>
    <property type="match status" value="1"/>
</dbReference>
<dbReference type="Proteomes" id="UP000261948">
    <property type="component" value="Unassembled WGS sequence"/>
</dbReference>
<feature type="chain" id="PRO_5016828298" evidence="2">
    <location>
        <begin position="26"/>
        <end position="276"/>
    </location>
</feature>
<dbReference type="AlphaFoldDB" id="A0A373FRQ1"/>